<dbReference type="eggNOG" id="KOG0691">
    <property type="taxonomic scope" value="Eukaryota"/>
</dbReference>
<dbReference type="GO" id="GO:0003676">
    <property type="term" value="F:nucleic acid binding"/>
    <property type="evidence" value="ECO:0007669"/>
    <property type="project" value="InterPro"/>
</dbReference>
<dbReference type="Proteomes" id="UP000009328">
    <property type="component" value="Unassembled WGS sequence"/>
</dbReference>
<evidence type="ECO:0000259" key="7">
    <source>
        <dbReference type="PROSITE" id="PS50076"/>
    </source>
</evidence>
<evidence type="ECO:0000256" key="2">
    <source>
        <dbReference type="ARBA" id="ARBA00004496"/>
    </source>
</evidence>
<dbReference type="SUPFAM" id="SSF46565">
    <property type="entry name" value="Chaperone J-domain"/>
    <property type="match status" value="1"/>
</dbReference>
<dbReference type="InterPro" id="IPR036869">
    <property type="entry name" value="J_dom_sf"/>
</dbReference>
<dbReference type="Pfam" id="PF00226">
    <property type="entry name" value="DnaJ"/>
    <property type="match status" value="1"/>
</dbReference>
<keyword evidence="4" id="KW-0143">Chaperone</keyword>
<dbReference type="EMBL" id="CAIF01000108">
    <property type="protein sequence ID" value="CCH44102.1"/>
    <property type="molecule type" value="Genomic_DNA"/>
</dbReference>
<keyword evidence="5" id="KW-0539">Nucleus</keyword>
<accession>K0KPK9</accession>
<dbReference type="SUPFAM" id="SSF54928">
    <property type="entry name" value="RNA-binding domain, RBD"/>
    <property type="match status" value="1"/>
</dbReference>
<dbReference type="Gene3D" id="3.30.70.330">
    <property type="match status" value="1"/>
</dbReference>
<gene>
    <name evidence="8" type="ORF">BN7_3660</name>
</gene>
<dbReference type="InterPro" id="IPR035979">
    <property type="entry name" value="RBD_domain_sf"/>
</dbReference>
<feature type="compositionally biased region" description="Polar residues" evidence="6">
    <location>
        <begin position="110"/>
        <end position="127"/>
    </location>
</feature>
<dbReference type="CDD" id="cd06257">
    <property type="entry name" value="DnaJ"/>
    <property type="match status" value="1"/>
</dbReference>
<dbReference type="AlphaFoldDB" id="K0KPK9"/>
<evidence type="ECO:0000256" key="4">
    <source>
        <dbReference type="ARBA" id="ARBA00023186"/>
    </source>
</evidence>
<evidence type="ECO:0000256" key="1">
    <source>
        <dbReference type="ARBA" id="ARBA00004123"/>
    </source>
</evidence>
<name>K0KPK9_WICCF</name>
<dbReference type="InParanoid" id="K0KPK9"/>
<reference evidence="8 9" key="1">
    <citation type="journal article" date="2012" name="Eukaryot. Cell">
        <title>Draft genome sequence of Wickerhamomyces ciferrii NRRL Y-1031 F-60-10.</title>
        <authorList>
            <person name="Schneider J."/>
            <person name="Andrea H."/>
            <person name="Blom J."/>
            <person name="Jaenicke S."/>
            <person name="Ruckert C."/>
            <person name="Schorsch C."/>
            <person name="Szczepanowski R."/>
            <person name="Farwick M."/>
            <person name="Goesmann A."/>
            <person name="Puhler A."/>
            <person name="Schaffer S."/>
            <person name="Tauch A."/>
            <person name="Kohler T."/>
            <person name="Brinkrolf K."/>
        </authorList>
    </citation>
    <scope>NUCLEOTIDE SEQUENCE [LARGE SCALE GENOMIC DNA]</scope>
    <source>
        <strain evidence="9">ATCC 14091 / BCRC 22168 / CBS 111 / JCM 3599 / NBRC 0793 / NRRL Y-1031 F-60-10</strain>
    </source>
</reference>
<dbReference type="InterPro" id="IPR052094">
    <property type="entry name" value="Pre-mRNA-splicing_ERAD"/>
</dbReference>
<keyword evidence="3" id="KW-0963">Cytoplasm</keyword>
<protein>
    <submittedName>
        <fullName evidence="8">Chaperone protein</fullName>
    </submittedName>
</protein>
<comment type="caution">
    <text evidence="8">The sequence shown here is derived from an EMBL/GenBank/DDBJ whole genome shotgun (WGS) entry which is preliminary data.</text>
</comment>
<evidence type="ECO:0000256" key="6">
    <source>
        <dbReference type="SAM" id="MobiDB-lite"/>
    </source>
</evidence>
<evidence type="ECO:0000313" key="9">
    <source>
        <dbReference type="Proteomes" id="UP000009328"/>
    </source>
</evidence>
<dbReference type="GO" id="GO:0000390">
    <property type="term" value="P:spliceosomal complex disassembly"/>
    <property type="evidence" value="ECO:0007669"/>
    <property type="project" value="TreeGrafter"/>
</dbReference>
<comment type="subcellular location">
    <subcellularLocation>
        <location evidence="2">Cytoplasm</location>
    </subcellularLocation>
    <subcellularLocation>
        <location evidence="1">Nucleus</location>
    </subcellularLocation>
</comment>
<dbReference type="InterPro" id="IPR012677">
    <property type="entry name" value="Nucleotide-bd_a/b_plait_sf"/>
</dbReference>
<dbReference type="SMART" id="SM00271">
    <property type="entry name" value="DnaJ"/>
    <property type="match status" value="1"/>
</dbReference>
<dbReference type="STRING" id="1206466.K0KPK9"/>
<sequence length="322" mass="37906">MVSKDIEYLKEKNFDIYKLLEIPNDAQDVTIRKAYRKQALIYHPDKNHSEDAVDKFHAISISLKVLIDQQLRNEYDNWLQSKQLEALRSLKLDSSRKQMKDELEKAENEAIQQQQSQSGNKRWSSRTVNQSSNTFGVHLEALRQEGTQKRRELEHEFRSKFNNDDNENLAKPRKIYKLELNDNTKVRVKWKIKEGISDLFTSDVLISIMSIFGDIESAEILPRSSKEKRYDTGIVKYHTKEGAMNAVKHNYNEKSKIWENTSYRKLSGLLREVKFDKKTKKLNKNVGVLNEDDYSFDEYLELTLMKLTNAKDSKSLKRKFEE</sequence>
<evidence type="ECO:0000256" key="3">
    <source>
        <dbReference type="ARBA" id="ARBA00022490"/>
    </source>
</evidence>
<evidence type="ECO:0000313" key="8">
    <source>
        <dbReference type="EMBL" id="CCH44102.1"/>
    </source>
</evidence>
<organism evidence="8 9">
    <name type="scientific">Wickerhamomyces ciferrii (strain ATCC 14091 / BCRC 22168 / CBS 111 / JCM 3599 / NBRC 0793 / NRRL Y-1031 F-60-10)</name>
    <name type="common">Yeast</name>
    <name type="synonym">Pichia ciferrii</name>
    <dbReference type="NCBI Taxonomy" id="1206466"/>
    <lineage>
        <taxon>Eukaryota</taxon>
        <taxon>Fungi</taxon>
        <taxon>Dikarya</taxon>
        <taxon>Ascomycota</taxon>
        <taxon>Saccharomycotina</taxon>
        <taxon>Saccharomycetes</taxon>
        <taxon>Phaffomycetales</taxon>
        <taxon>Wickerhamomycetaceae</taxon>
        <taxon>Wickerhamomyces</taxon>
    </lineage>
</organism>
<proteinExistence type="predicted"/>
<dbReference type="PRINTS" id="PR00625">
    <property type="entry name" value="JDOMAIN"/>
</dbReference>
<dbReference type="PANTHER" id="PTHR44313:SF1">
    <property type="entry name" value="DNAJ HOMOLOG SUBFAMILY C MEMBER 17"/>
    <property type="match status" value="1"/>
</dbReference>
<dbReference type="InterPro" id="IPR001623">
    <property type="entry name" value="DnaJ_domain"/>
</dbReference>
<dbReference type="PANTHER" id="PTHR44313">
    <property type="entry name" value="DNAJ HOMOLOG SUBFAMILY C MEMBER 17"/>
    <property type="match status" value="1"/>
</dbReference>
<keyword evidence="9" id="KW-1185">Reference proteome</keyword>
<dbReference type="GO" id="GO:0005681">
    <property type="term" value="C:spliceosomal complex"/>
    <property type="evidence" value="ECO:0007669"/>
    <property type="project" value="TreeGrafter"/>
</dbReference>
<evidence type="ECO:0000256" key="5">
    <source>
        <dbReference type="ARBA" id="ARBA00023242"/>
    </source>
</evidence>
<dbReference type="GO" id="GO:0005737">
    <property type="term" value="C:cytoplasm"/>
    <property type="evidence" value="ECO:0007669"/>
    <property type="project" value="UniProtKB-SubCell"/>
</dbReference>
<feature type="compositionally biased region" description="Basic and acidic residues" evidence="6">
    <location>
        <begin position="98"/>
        <end position="108"/>
    </location>
</feature>
<feature type="region of interest" description="Disordered" evidence="6">
    <location>
        <begin position="98"/>
        <end position="127"/>
    </location>
</feature>
<dbReference type="Gene3D" id="1.10.287.110">
    <property type="entry name" value="DnaJ domain"/>
    <property type="match status" value="1"/>
</dbReference>
<dbReference type="HOGENOM" id="CLU_066906_0_0_1"/>
<feature type="domain" description="J" evidence="7">
    <location>
        <begin position="15"/>
        <end position="79"/>
    </location>
</feature>
<dbReference type="PROSITE" id="PS50076">
    <property type="entry name" value="DNAJ_2"/>
    <property type="match status" value="1"/>
</dbReference>